<feature type="domain" description="HTH tetR-type" evidence="5">
    <location>
        <begin position="13"/>
        <end position="73"/>
    </location>
</feature>
<dbReference type="InterPro" id="IPR009057">
    <property type="entry name" value="Homeodomain-like_sf"/>
</dbReference>
<keyword evidence="1" id="KW-0805">Transcription regulation</keyword>
<dbReference type="PRINTS" id="PR00455">
    <property type="entry name" value="HTHTETR"/>
</dbReference>
<dbReference type="Proteomes" id="UP000759103">
    <property type="component" value="Unassembled WGS sequence"/>
</dbReference>
<keyword evidence="7" id="KW-1185">Reference proteome</keyword>
<evidence type="ECO:0000256" key="1">
    <source>
        <dbReference type="ARBA" id="ARBA00023015"/>
    </source>
</evidence>
<dbReference type="SUPFAM" id="SSF48498">
    <property type="entry name" value="Tetracyclin repressor-like, C-terminal domain"/>
    <property type="match status" value="1"/>
</dbReference>
<gene>
    <name evidence="6" type="ORF">KZ820_18225</name>
</gene>
<dbReference type="SUPFAM" id="SSF46689">
    <property type="entry name" value="Homeodomain-like"/>
    <property type="match status" value="1"/>
</dbReference>
<dbReference type="InterPro" id="IPR041479">
    <property type="entry name" value="TetR_CgmR_C"/>
</dbReference>
<evidence type="ECO:0000313" key="6">
    <source>
        <dbReference type="EMBL" id="MBW6532683.1"/>
    </source>
</evidence>
<dbReference type="Pfam" id="PF00440">
    <property type="entry name" value="TetR_N"/>
    <property type="match status" value="1"/>
</dbReference>
<evidence type="ECO:0000259" key="5">
    <source>
        <dbReference type="PROSITE" id="PS50977"/>
    </source>
</evidence>
<reference evidence="6 7" key="1">
    <citation type="submission" date="2021-07" db="EMBL/GenBank/DDBJ databases">
        <title>Sphingomonas sp.</title>
        <authorList>
            <person name="Feng G."/>
            <person name="Li J."/>
            <person name="Pan M."/>
        </authorList>
    </citation>
    <scope>NUCLEOTIDE SEQUENCE [LARGE SCALE GENOMIC DNA]</scope>
    <source>
        <strain evidence="6 7">RRHST34</strain>
    </source>
</reference>
<dbReference type="EMBL" id="JAHXZN010000009">
    <property type="protein sequence ID" value="MBW6532683.1"/>
    <property type="molecule type" value="Genomic_DNA"/>
</dbReference>
<evidence type="ECO:0000256" key="2">
    <source>
        <dbReference type="ARBA" id="ARBA00023125"/>
    </source>
</evidence>
<protein>
    <submittedName>
        <fullName evidence="6">TetR/AcrR family transcriptional regulator</fullName>
    </submittedName>
</protein>
<dbReference type="Pfam" id="PF17937">
    <property type="entry name" value="TetR_C_28"/>
    <property type="match status" value="1"/>
</dbReference>
<feature type="DNA-binding region" description="H-T-H motif" evidence="4">
    <location>
        <begin position="36"/>
        <end position="55"/>
    </location>
</feature>
<keyword evidence="3" id="KW-0804">Transcription</keyword>
<dbReference type="InterPro" id="IPR036271">
    <property type="entry name" value="Tet_transcr_reg_TetR-rel_C_sf"/>
</dbReference>
<name>A0ABS7BSU4_9SPHN</name>
<dbReference type="PANTHER" id="PTHR30055">
    <property type="entry name" value="HTH-TYPE TRANSCRIPTIONAL REGULATOR RUTR"/>
    <property type="match status" value="1"/>
</dbReference>
<accession>A0ABS7BSU4</accession>
<dbReference type="PANTHER" id="PTHR30055:SF234">
    <property type="entry name" value="HTH-TYPE TRANSCRIPTIONAL REGULATOR BETI"/>
    <property type="match status" value="1"/>
</dbReference>
<dbReference type="InterPro" id="IPR050109">
    <property type="entry name" value="HTH-type_TetR-like_transc_reg"/>
</dbReference>
<organism evidence="6 7">
    <name type="scientific">Sphingomonas citri</name>
    <dbReference type="NCBI Taxonomy" id="2862499"/>
    <lineage>
        <taxon>Bacteria</taxon>
        <taxon>Pseudomonadati</taxon>
        <taxon>Pseudomonadota</taxon>
        <taxon>Alphaproteobacteria</taxon>
        <taxon>Sphingomonadales</taxon>
        <taxon>Sphingomonadaceae</taxon>
        <taxon>Sphingomonas</taxon>
    </lineage>
</organism>
<comment type="caution">
    <text evidence="6">The sequence shown here is derived from an EMBL/GenBank/DDBJ whole genome shotgun (WGS) entry which is preliminary data.</text>
</comment>
<evidence type="ECO:0000313" key="7">
    <source>
        <dbReference type="Proteomes" id="UP000759103"/>
    </source>
</evidence>
<sequence length="191" mass="20976">MKSEVGTRRKDPERVRQALIDGAAVLVAERGLANVTVAAVAANAGVTKGALFHHFADRDALIVAMFDMLLEQLDRQLDGLMADDPVEHGRFTRAYVNTALARDDGNRHIWAALTGTLFGDNALTRRWYQWLGERLAACLADHDPTLEVVRLAADGGWIAATTGISPIDIDALRVRLIEYTRLATQGDDRSR</sequence>
<dbReference type="InterPro" id="IPR001647">
    <property type="entry name" value="HTH_TetR"/>
</dbReference>
<evidence type="ECO:0000256" key="4">
    <source>
        <dbReference type="PROSITE-ProRule" id="PRU00335"/>
    </source>
</evidence>
<dbReference type="RefSeq" id="WP_219750275.1">
    <property type="nucleotide sequence ID" value="NZ_JAHXZN010000009.1"/>
</dbReference>
<dbReference type="Gene3D" id="1.10.357.10">
    <property type="entry name" value="Tetracycline Repressor, domain 2"/>
    <property type="match status" value="1"/>
</dbReference>
<proteinExistence type="predicted"/>
<dbReference type="PROSITE" id="PS50977">
    <property type="entry name" value="HTH_TETR_2"/>
    <property type="match status" value="1"/>
</dbReference>
<evidence type="ECO:0000256" key="3">
    <source>
        <dbReference type="ARBA" id="ARBA00023163"/>
    </source>
</evidence>
<keyword evidence="2 4" id="KW-0238">DNA-binding</keyword>